<keyword evidence="3" id="KW-1185">Reference proteome</keyword>
<evidence type="ECO:0000313" key="3">
    <source>
        <dbReference type="Proteomes" id="UP000185783"/>
    </source>
</evidence>
<name>A0A1U7JG68_9HYPH</name>
<organism evidence="2 3">
    <name type="scientific">Pseudovibrio exalbescens</name>
    <dbReference type="NCBI Taxonomy" id="197461"/>
    <lineage>
        <taxon>Bacteria</taxon>
        <taxon>Pseudomonadati</taxon>
        <taxon>Pseudomonadota</taxon>
        <taxon>Alphaproteobacteria</taxon>
        <taxon>Hyphomicrobiales</taxon>
        <taxon>Stappiaceae</taxon>
        <taxon>Pseudovibrio</taxon>
    </lineage>
</organism>
<dbReference type="Pfam" id="PF00561">
    <property type="entry name" value="Abhydrolase_1"/>
    <property type="match status" value="1"/>
</dbReference>
<dbReference type="RefSeq" id="WP_051268954.1">
    <property type="nucleotide sequence ID" value="NZ_LVVZ01000019.1"/>
</dbReference>
<dbReference type="STRING" id="197461.A3843_13790"/>
<proteinExistence type="predicted"/>
<feature type="domain" description="AB hydrolase-1" evidence="1">
    <location>
        <begin position="43"/>
        <end position="283"/>
    </location>
</feature>
<dbReference type="SUPFAM" id="SSF53474">
    <property type="entry name" value="alpha/beta-Hydrolases"/>
    <property type="match status" value="1"/>
</dbReference>
<gene>
    <name evidence="2" type="ORF">A3843_13790</name>
</gene>
<dbReference type="PANTHER" id="PTHR43194:SF2">
    <property type="entry name" value="PEROXISOMAL MEMBRANE PROTEIN LPX1"/>
    <property type="match status" value="1"/>
</dbReference>
<dbReference type="PANTHER" id="PTHR43194">
    <property type="entry name" value="HYDROLASE ALPHA/BETA FOLD FAMILY"/>
    <property type="match status" value="1"/>
</dbReference>
<dbReference type="InterPro" id="IPR050228">
    <property type="entry name" value="Carboxylesterase_BioH"/>
</dbReference>
<reference evidence="2 3" key="1">
    <citation type="submission" date="2016-03" db="EMBL/GenBank/DDBJ databases">
        <title>Genome sequence of Nesiotobacter sp. nov., a moderately halophilic alphaproteobacterium isolated from the Yellow Sea, China.</title>
        <authorList>
            <person name="Zhang G."/>
            <person name="Zhang R."/>
        </authorList>
    </citation>
    <scope>NUCLEOTIDE SEQUENCE [LARGE SCALE GENOMIC DNA]</scope>
    <source>
        <strain evidence="2 3">WB1-6</strain>
    </source>
</reference>
<dbReference type="AlphaFoldDB" id="A0A1U7JG68"/>
<protein>
    <recommendedName>
        <fullName evidence="1">AB hydrolase-1 domain-containing protein</fullName>
    </recommendedName>
</protein>
<evidence type="ECO:0000313" key="2">
    <source>
        <dbReference type="EMBL" id="OKL43684.1"/>
    </source>
</evidence>
<comment type="caution">
    <text evidence="2">The sequence shown here is derived from an EMBL/GenBank/DDBJ whole genome shotgun (WGS) entry which is preliminary data.</text>
</comment>
<sequence>MLTHAHLDRTILTVEGARPFKWTARDGLSLSAHLWGNRSEGCYPVLCLPGLTRNSRDFYRLACRLHAAGHHVIAMDYRGRGLSGYADDPTTYNMAQEAQDIEDGLSALGIERYVVLGTSRGGLHGVGLAATQPDRVRAVILNDIGPELAHDHLKVISETIGRHMTASSWPQAAARLKAQQQKTFTAMTEQDWLDAAAQTYEETAEGVRLSYDPNLRHAVKDAVLPTPQAMWSFFDALKGKPHLLIRGANSPLLSEKTANAMQERHPEMDLHTVAFEGHAPLLWGTAVQERILRFLQTVNEETAAPASADKATPQ</sequence>
<dbReference type="EMBL" id="LVVZ01000019">
    <property type="protein sequence ID" value="OKL43684.1"/>
    <property type="molecule type" value="Genomic_DNA"/>
</dbReference>
<dbReference type="Proteomes" id="UP000185783">
    <property type="component" value="Unassembled WGS sequence"/>
</dbReference>
<dbReference type="InterPro" id="IPR029058">
    <property type="entry name" value="AB_hydrolase_fold"/>
</dbReference>
<evidence type="ECO:0000259" key="1">
    <source>
        <dbReference type="Pfam" id="PF00561"/>
    </source>
</evidence>
<dbReference type="Gene3D" id="3.40.50.1820">
    <property type="entry name" value="alpha/beta hydrolase"/>
    <property type="match status" value="1"/>
</dbReference>
<dbReference type="InterPro" id="IPR000073">
    <property type="entry name" value="AB_hydrolase_1"/>
</dbReference>
<accession>A0A1U7JG68</accession>